<dbReference type="PhylomeDB" id="E0VZU3"/>
<reference evidence="4" key="1">
    <citation type="submission" date="2007-04" db="EMBL/GenBank/DDBJ databases">
        <title>Annotation of Pediculus humanus corporis strain USDA.</title>
        <authorList>
            <person name="Kirkness E."/>
            <person name="Hannick L."/>
            <person name="Hass B."/>
            <person name="Bruggner R."/>
            <person name="Lawson D."/>
            <person name="Bidwell S."/>
            <person name="Joardar V."/>
            <person name="Caler E."/>
            <person name="Walenz B."/>
            <person name="Inman J."/>
            <person name="Schobel S."/>
            <person name="Galinsky K."/>
            <person name="Amedeo P."/>
            <person name="Strausberg R."/>
        </authorList>
    </citation>
    <scope>NUCLEOTIDE SEQUENCE</scope>
    <source>
        <strain evidence="4">USDA</strain>
    </source>
</reference>
<feature type="region of interest" description="Disordered" evidence="1">
    <location>
        <begin position="45"/>
        <end position="105"/>
    </location>
</feature>
<feature type="domain" description="Cell morphogenesis central region" evidence="3">
    <location>
        <begin position="1044"/>
        <end position="1239"/>
    </location>
</feature>
<name>E0VZU3_PEDHC</name>
<dbReference type="PANTHER" id="PTHR12295:SF30">
    <property type="entry name" value="PROTEIN FURRY"/>
    <property type="match status" value="1"/>
</dbReference>
<feature type="compositionally biased region" description="Polar residues" evidence="1">
    <location>
        <begin position="75"/>
        <end position="93"/>
    </location>
</feature>
<dbReference type="GO" id="GO:0005938">
    <property type="term" value="C:cell cortex"/>
    <property type="evidence" value="ECO:0007669"/>
    <property type="project" value="TreeGrafter"/>
</dbReference>
<dbReference type="GeneID" id="8235454"/>
<dbReference type="HOGENOM" id="CLU_000483_1_0_1"/>
<dbReference type="STRING" id="121224.E0VZU3"/>
<dbReference type="CTD" id="8235454"/>
<dbReference type="InterPro" id="IPR025614">
    <property type="entry name" value="Cell_morpho_N"/>
</dbReference>
<protein>
    <submittedName>
        <fullName evidence="4">Heat containing protein, putative</fullName>
    </submittedName>
</protein>
<reference evidence="4" key="2">
    <citation type="submission" date="2007-04" db="EMBL/GenBank/DDBJ databases">
        <title>The genome of the human body louse.</title>
        <authorList>
            <consortium name="The Human Body Louse Genome Consortium"/>
            <person name="Kirkness E."/>
            <person name="Walenz B."/>
            <person name="Hass B."/>
            <person name="Bruggner R."/>
            <person name="Strausberg R."/>
        </authorList>
    </citation>
    <scope>NUCLEOTIDE SEQUENCE</scope>
    <source>
        <strain evidence="4">USDA</strain>
    </source>
</reference>
<dbReference type="KEGG" id="phu:Phum_PHUM538510"/>
<proteinExistence type="predicted"/>
<dbReference type="GO" id="GO:0031175">
    <property type="term" value="P:neuron projection development"/>
    <property type="evidence" value="ECO:0007669"/>
    <property type="project" value="TreeGrafter"/>
</dbReference>
<evidence type="ECO:0000313" key="4">
    <source>
        <dbReference type="EMBL" id="EEB18899.1"/>
    </source>
</evidence>
<dbReference type="Pfam" id="PF14222">
    <property type="entry name" value="MOR2-PAG1_N"/>
    <property type="match status" value="1"/>
</dbReference>
<feature type="domain" description="Cell morphogenesis central region" evidence="3">
    <location>
        <begin position="1297"/>
        <end position="1386"/>
    </location>
</feature>
<dbReference type="eggNOG" id="KOG1825">
    <property type="taxonomic scope" value="Eukaryota"/>
</dbReference>
<gene>
    <name evidence="4" type="ORF">Phum_PHUM538510</name>
</gene>
<dbReference type="PANTHER" id="PTHR12295">
    <property type="entry name" value="FURRY-RELATED"/>
    <property type="match status" value="1"/>
</dbReference>
<feature type="compositionally biased region" description="Low complexity" evidence="1">
    <location>
        <begin position="45"/>
        <end position="62"/>
    </location>
</feature>
<dbReference type="Pfam" id="PF14228">
    <property type="entry name" value="MOR2-PAG1_mid"/>
    <property type="match status" value="2"/>
</dbReference>
<dbReference type="EMBL" id="DS235854">
    <property type="protein sequence ID" value="EEB18899.1"/>
    <property type="molecule type" value="Genomic_DNA"/>
</dbReference>
<dbReference type="SUPFAM" id="SSF48371">
    <property type="entry name" value="ARM repeat"/>
    <property type="match status" value="2"/>
</dbReference>
<dbReference type="InterPro" id="IPR016024">
    <property type="entry name" value="ARM-type_fold"/>
</dbReference>
<evidence type="ECO:0000256" key="1">
    <source>
        <dbReference type="SAM" id="MobiDB-lite"/>
    </source>
</evidence>
<dbReference type="OMA" id="WGAHKER"/>
<evidence type="ECO:0000259" key="3">
    <source>
        <dbReference type="Pfam" id="PF14228"/>
    </source>
</evidence>
<accession>E0VZU3</accession>
<organism>
    <name type="scientific">Pediculus humanus subsp. corporis</name>
    <name type="common">Body louse</name>
    <dbReference type="NCBI Taxonomy" id="121224"/>
    <lineage>
        <taxon>Eukaryota</taxon>
        <taxon>Metazoa</taxon>
        <taxon>Ecdysozoa</taxon>
        <taxon>Arthropoda</taxon>
        <taxon>Hexapoda</taxon>
        <taxon>Insecta</taxon>
        <taxon>Pterygota</taxon>
        <taxon>Neoptera</taxon>
        <taxon>Paraneoptera</taxon>
        <taxon>Psocodea</taxon>
        <taxon>Troctomorpha</taxon>
        <taxon>Phthiraptera</taxon>
        <taxon>Anoplura</taxon>
        <taxon>Pediculidae</taxon>
        <taxon>Pediculus</taxon>
    </lineage>
</organism>
<dbReference type="RefSeq" id="XP_002431637.1">
    <property type="nucleotide sequence ID" value="XM_002431592.1"/>
</dbReference>
<dbReference type="InterPro" id="IPR039867">
    <property type="entry name" value="Furry/Tao3/Mor2"/>
</dbReference>
<dbReference type="InterPro" id="IPR029473">
    <property type="entry name" value="MOR2-PAG1_mid"/>
</dbReference>
<feature type="domain" description="Cell morphogenesis protein N-terminal" evidence="2">
    <location>
        <begin position="239"/>
        <end position="771"/>
    </location>
</feature>
<dbReference type="GO" id="GO:0030427">
    <property type="term" value="C:site of polarized growth"/>
    <property type="evidence" value="ECO:0007669"/>
    <property type="project" value="TreeGrafter"/>
</dbReference>
<dbReference type="OrthoDB" id="6287725at2759"/>
<sequence>MKSFDVFVDKVQDIYSKVKWFQGSNGTTTDKFQIKRLFHSQGNCSDSGQTITTQDTSITSSIGDDDKPYDVNFIEGSNQSSADGGSQNSSLSITECDVKTGSGSGSGGTILPWGAHKERSLYPSCVNIDVDIKPGEFVMRTLFADFTVQAERKMEAVMNDPLEKPLSKILQRGEDAQFDQLLGAFGSVAEHCLPSLLRALFAWYERQMAEGVIPQLRKIDLKGKSSEPTEKSETEIVQERRDLAVEFIFCLVLIEVLRQLTFHPGHEDLVGFIETMAFRHFKYREGLQSGPNAGNIHIVADLYAEVIGALAQSRFMSVRKKFMTELKELLAKEPSPHTTQSIISLLMGMKFFRVKMVPIEEFEASFQFMQECAQYFLEVKDKDVKHALAGLFVEILVPVAAAVKNEVNVPCLKNFVEKLYPQTLDMCMKSKHRLALFPLVTCLLCVSQKNFFLQSWHCFLAMCLQHLKNRDPKMCRVALESLFRLLWVYMIRIKCESNSATQSRLQSIVNSLFPKGSKTVVPRDTPLNIFVKIIQFIAQERLDFAMREIVFDLLSVGRPIKLILTPERMSIGLRAFLVVADSLQQKEGEPPMPRTMGVLPSGNTLRVKKTYLNKMLTEDTARSIGMSAYFPHVRRVFVDILRALDVHYGRPLMMTNTQNLNKEPDEMITGERKPRIDLFRTCVAAVPRLIPDGMTGVELVDLLSRLTVHMDEELRALACQSLQTLVLDFPDWRQDVIWGFSQFLARDVQDTYPQLVDNGLRMLLQLLTCWKNALTSSSGRTHKDVVDGSRTLTKECPSARKTDLTRADNVWSMFHLVEGLALVMLCQCRLCPRRLSVHILKEVKNLLKVLNYPENDVDLPAIDIIDKCCPHVVEKCLGVLPPAEKSAVLAASNIDLQWIADRSSSIWTAGFQDESSSKSSSTFNLNGADPWSFCLFEFMDKNRVLKYCSSAIMHSWPIVYTRLNALYPVIDPTPVNDNRASLLRSSTTVKKPVNERDVYMHAWKNYVTFAFRVIPQVPNPVVRCASPDFSLKEELIILSSSLTSTFTSSSSPDSLTAEKSDGVKSGNISPTSLYKLVVPLLRCEAVDVRDAAVHALGRINAEALKDLMDELLIYVREAVDRKQENMRRRRRRDALRLQLVRVFELIAENVLDKDTLSLHSTFIEFIDGARLFLESESEKDVKALQDIKLHFCNFVRKMIKNFPLETCQTLLRRDLRSNLFTLLGSWSGKFGQALGISSASLDEKPGSELQLSVLQAMSALLCCGPCFNPSGLAEDGSLYSWLDLLLASKNEKIYQLGRETVILLLECNSDIGPLLDWVVDRCYTAPPEVADSCFSALATIFSVREYPCDHYTAIINVTLMNTGCPRTQVHETALQLLQILDKRFFGNVGPLVSENDTGGGK</sequence>
<dbReference type="GO" id="GO:0000902">
    <property type="term" value="P:cell morphogenesis"/>
    <property type="evidence" value="ECO:0007669"/>
    <property type="project" value="InterPro"/>
</dbReference>
<evidence type="ECO:0000259" key="2">
    <source>
        <dbReference type="Pfam" id="PF14222"/>
    </source>
</evidence>